<evidence type="ECO:0000313" key="4">
    <source>
        <dbReference type="Proteomes" id="UP000219439"/>
    </source>
</evidence>
<dbReference type="SUPFAM" id="SSF47473">
    <property type="entry name" value="EF-hand"/>
    <property type="match status" value="1"/>
</dbReference>
<gene>
    <name evidence="3" type="ORF">SAMN06265368_0621</name>
</gene>
<evidence type="ECO:0000256" key="1">
    <source>
        <dbReference type="SAM" id="MobiDB-lite"/>
    </source>
</evidence>
<dbReference type="Gene3D" id="1.10.238.10">
    <property type="entry name" value="EF-hand"/>
    <property type="match status" value="1"/>
</dbReference>
<dbReference type="EMBL" id="OBEL01000001">
    <property type="protein sequence ID" value="SNZ07027.1"/>
    <property type="molecule type" value="Genomic_DNA"/>
</dbReference>
<dbReference type="InterPro" id="IPR018247">
    <property type="entry name" value="EF_Hand_1_Ca_BS"/>
</dbReference>
<proteinExistence type="predicted"/>
<dbReference type="InterPro" id="IPR011992">
    <property type="entry name" value="EF-hand-dom_pair"/>
</dbReference>
<organism evidence="3 4">
    <name type="scientific">Cohaesibacter gelatinilyticus</name>
    <dbReference type="NCBI Taxonomy" id="372072"/>
    <lineage>
        <taxon>Bacteria</taxon>
        <taxon>Pseudomonadati</taxon>
        <taxon>Pseudomonadota</taxon>
        <taxon>Alphaproteobacteria</taxon>
        <taxon>Hyphomicrobiales</taxon>
        <taxon>Cohaesibacteraceae</taxon>
    </lineage>
</organism>
<feature type="domain" description="EF-hand" evidence="2">
    <location>
        <begin position="103"/>
        <end position="138"/>
    </location>
</feature>
<feature type="compositionally biased region" description="Gly residues" evidence="1">
    <location>
        <begin position="196"/>
        <end position="212"/>
    </location>
</feature>
<feature type="region of interest" description="Disordered" evidence="1">
    <location>
        <begin position="54"/>
        <end position="76"/>
    </location>
</feature>
<name>A0A285NDJ7_9HYPH</name>
<evidence type="ECO:0000259" key="2">
    <source>
        <dbReference type="PROSITE" id="PS50222"/>
    </source>
</evidence>
<dbReference type="PROSITE" id="PS00018">
    <property type="entry name" value="EF_HAND_1"/>
    <property type="match status" value="3"/>
</dbReference>
<dbReference type="GO" id="GO:0005509">
    <property type="term" value="F:calcium ion binding"/>
    <property type="evidence" value="ECO:0007669"/>
    <property type="project" value="InterPro"/>
</dbReference>
<evidence type="ECO:0000313" key="3">
    <source>
        <dbReference type="EMBL" id="SNZ07027.1"/>
    </source>
</evidence>
<protein>
    <recommendedName>
        <fullName evidence="2">EF-hand domain-containing protein</fullName>
    </recommendedName>
</protein>
<keyword evidence="4" id="KW-1185">Reference proteome</keyword>
<dbReference type="OrthoDB" id="6706523at2"/>
<reference evidence="3 4" key="1">
    <citation type="submission" date="2017-09" db="EMBL/GenBank/DDBJ databases">
        <authorList>
            <person name="Ehlers B."/>
            <person name="Leendertz F.H."/>
        </authorList>
    </citation>
    <scope>NUCLEOTIDE SEQUENCE [LARGE SCALE GENOMIC DNA]</scope>
    <source>
        <strain evidence="3 4">DSM 18289</strain>
    </source>
</reference>
<dbReference type="AlphaFoldDB" id="A0A285NDJ7"/>
<dbReference type="InterPro" id="IPR002048">
    <property type="entry name" value="EF_hand_dom"/>
</dbReference>
<dbReference type="PROSITE" id="PS50222">
    <property type="entry name" value="EF_HAND_2"/>
    <property type="match status" value="1"/>
</dbReference>
<accession>A0A285NDJ7</accession>
<sequence>MKTLKLTTPLTVLVLAIALGGITLAYGQGNSPAMKGQGKGYGQMVEQGQPYKKGRGMGQGLGMKQGKNRGRKDGQGRAFDSDYMPAFMAGWDSNEDGIVSLLEAKERRADLFAALDGDDNQLIDDAEFKDFLEGQEDQAAEEGAGHKRAMVGMSLDFNDLNQDGTVTEQEFVDQTEPWLARMDRNNDGDVTLADFGRGGGRGQGSGRGRNRN</sequence>
<dbReference type="Proteomes" id="UP000219439">
    <property type="component" value="Unassembled WGS sequence"/>
</dbReference>
<feature type="region of interest" description="Disordered" evidence="1">
    <location>
        <begin position="182"/>
        <end position="212"/>
    </location>
</feature>
<dbReference type="RefSeq" id="WP_097151927.1">
    <property type="nucleotide sequence ID" value="NZ_OBEL01000001.1"/>
</dbReference>